<evidence type="ECO:0000256" key="1">
    <source>
        <dbReference type="SAM" id="Coils"/>
    </source>
</evidence>
<name>W4GRM8_APHAT</name>
<feature type="region of interest" description="Disordered" evidence="2">
    <location>
        <begin position="182"/>
        <end position="207"/>
    </location>
</feature>
<keyword evidence="1" id="KW-0175">Coiled coil</keyword>
<dbReference type="EMBL" id="KI913123">
    <property type="protein sequence ID" value="ETV81991.1"/>
    <property type="molecule type" value="Genomic_DNA"/>
</dbReference>
<dbReference type="AlphaFoldDB" id="W4GRM8"/>
<evidence type="ECO:0000256" key="2">
    <source>
        <dbReference type="SAM" id="MobiDB-lite"/>
    </source>
</evidence>
<dbReference type="VEuPathDB" id="FungiDB:H257_05519"/>
<reference evidence="3" key="1">
    <citation type="submission" date="2013-12" db="EMBL/GenBank/DDBJ databases">
        <title>The Genome Sequence of Aphanomyces astaci APO3.</title>
        <authorList>
            <consortium name="The Broad Institute Genomics Platform"/>
            <person name="Russ C."/>
            <person name="Tyler B."/>
            <person name="van West P."/>
            <person name="Dieguez-Uribeondo J."/>
            <person name="Young S.K."/>
            <person name="Zeng Q."/>
            <person name="Gargeya S."/>
            <person name="Fitzgerald M."/>
            <person name="Abouelleil A."/>
            <person name="Alvarado L."/>
            <person name="Chapman S.B."/>
            <person name="Gainer-Dewar J."/>
            <person name="Goldberg J."/>
            <person name="Griggs A."/>
            <person name="Gujja S."/>
            <person name="Hansen M."/>
            <person name="Howarth C."/>
            <person name="Imamovic A."/>
            <person name="Ireland A."/>
            <person name="Larimer J."/>
            <person name="McCowan C."/>
            <person name="Murphy C."/>
            <person name="Pearson M."/>
            <person name="Poon T.W."/>
            <person name="Priest M."/>
            <person name="Roberts A."/>
            <person name="Saif S."/>
            <person name="Shea T."/>
            <person name="Sykes S."/>
            <person name="Wortman J."/>
            <person name="Nusbaum C."/>
            <person name="Birren B."/>
        </authorList>
    </citation>
    <scope>NUCLEOTIDE SEQUENCE [LARGE SCALE GENOMIC DNA]</scope>
    <source>
        <strain evidence="3">APO3</strain>
    </source>
</reference>
<dbReference type="STRING" id="112090.W4GRM8"/>
<dbReference type="GeneID" id="20807515"/>
<feature type="compositionally biased region" description="Basic and acidic residues" evidence="2">
    <location>
        <begin position="314"/>
        <end position="335"/>
    </location>
</feature>
<evidence type="ECO:0000313" key="3">
    <source>
        <dbReference type="EMBL" id="ETV81991.1"/>
    </source>
</evidence>
<feature type="coiled-coil region" evidence="1">
    <location>
        <begin position="244"/>
        <end position="284"/>
    </location>
</feature>
<proteinExistence type="predicted"/>
<protein>
    <submittedName>
        <fullName evidence="3">Uncharacterized protein</fullName>
    </submittedName>
</protein>
<sequence length="446" mass="47319">MPAPAHRSYGEALLNCGGAFSAVPDITLFVAGVSIQHMLLHAAFTPVMSATEIPMLMVGAADVGKVEQGIPKDDPRNPSVIADLSVAAEIIGAISLDKEGAIESPVSFVSSIGILCVTEPGPTESDPMTTLQSRYSITFLLALAGLDEGKKRKVSEIAEDADDSVEEAKAPAQQVEVVDLTAESDDDGGVAPRGRNGAVQGRLGGQGNREVRTAWTAGAASGCRLGEERHASSVQKLLKQHLAREEAAKKAKAAEELKAKARRAEEAKAIAAAAAKAADEAAKEAAEAASTGASGGVTGTSSGNGGHPNAADFGGKEGKPSGKEAAVKTETKVEAELSGPERTGLARDEVFERELGFHWDCSRIFRPAGWGGVDLGYVRDVTRRLTVVGEFDENREDWGYQKANAAGVERYLRFCKRPILARVSFHRFDEFMGAMRELHERERLER</sequence>
<accession>W4GRM8</accession>
<feature type="region of interest" description="Disordered" evidence="2">
    <location>
        <begin position="289"/>
        <end position="341"/>
    </location>
</feature>
<dbReference type="RefSeq" id="XP_009828728.1">
    <property type="nucleotide sequence ID" value="XM_009830426.1"/>
</dbReference>
<dbReference type="OrthoDB" id="5210at2759"/>
<gene>
    <name evidence="3" type="ORF">H257_05519</name>
</gene>
<dbReference type="PROSITE" id="PS50096">
    <property type="entry name" value="IQ"/>
    <property type="match status" value="1"/>
</dbReference>
<feature type="compositionally biased region" description="Gly residues" evidence="2">
    <location>
        <begin position="293"/>
        <end position="306"/>
    </location>
</feature>
<organism evidence="3">
    <name type="scientific">Aphanomyces astaci</name>
    <name type="common">Crayfish plague agent</name>
    <dbReference type="NCBI Taxonomy" id="112090"/>
    <lineage>
        <taxon>Eukaryota</taxon>
        <taxon>Sar</taxon>
        <taxon>Stramenopiles</taxon>
        <taxon>Oomycota</taxon>
        <taxon>Saprolegniomycetes</taxon>
        <taxon>Saprolegniales</taxon>
        <taxon>Verrucalvaceae</taxon>
        <taxon>Aphanomyces</taxon>
    </lineage>
</organism>